<evidence type="ECO:0000256" key="1">
    <source>
        <dbReference type="SAM" id="MobiDB-lite"/>
    </source>
</evidence>
<gene>
    <name evidence="2" type="ORF">XH86_19490</name>
</gene>
<organism evidence="2 3">
    <name type="scientific">Bradyrhizobium guangdongense</name>
    <dbReference type="NCBI Taxonomy" id="1325090"/>
    <lineage>
        <taxon>Bacteria</taxon>
        <taxon>Pseudomonadati</taxon>
        <taxon>Pseudomonadota</taxon>
        <taxon>Alphaproteobacteria</taxon>
        <taxon>Hyphomicrobiales</taxon>
        <taxon>Nitrobacteraceae</taxon>
        <taxon>Bradyrhizobium</taxon>
    </lineage>
</organism>
<dbReference type="Proteomes" id="UP000593880">
    <property type="component" value="Chromosome"/>
</dbReference>
<feature type="region of interest" description="Disordered" evidence="1">
    <location>
        <begin position="1"/>
        <end position="23"/>
    </location>
</feature>
<evidence type="ECO:0008006" key="4">
    <source>
        <dbReference type="Google" id="ProtNLM"/>
    </source>
</evidence>
<proteinExistence type="predicted"/>
<reference evidence="2 3" key="1">
    <citation type="submission" date="2018-06" db="EMBL/GenBank/DDBJ databases">
        <title>Comparative genomics of rhizobia nodulating Arachis hypogaea in China.</title>
        <authorList>
            <person name="Li Y."/>
        </authorList>
    </citation>
    <scope>NUCLEOTIDE SEQUENCE [LARGE SCALE GENOMIC DNA]</scope>
    <source>
        <strain evidence="2 3">CCBAU 51658</strain>
    </source>
</reference>
<sequence>MVASKKNVVRKRPGRPATGQDPVTAIRLSAEMRKAVDDWAAKQEDAPGRSEAIRRLVELGLKARGK</sequence>
<dbReference type="EMBL" id="CP030057">
    <property type="protein sequence ID" value="QOZ60661.1"/>
    <property type="molecule type" value="Genomic_DNA"/>
</dbReference>
<accession>A0A7S7ZS47</accession>
<evidence type="ECO:0000313" key="3">
    <source>
        <dbReference type="Proteomes" id="UP000593880"/>
    </source>
</evidence>
<name>A0A7S7ZS47_9BRAD</name>
<keyword evidence="3" id="KW-1185">Reference proteome</keyword>
<protein>
    <recommendedName>
        <fullName evidence="4">Ribbon-helix-helix protein CopG domain-containing protein</fullName>
    </recommendedName>
</protein>
<evidence type="ECO:0000313" key="2">
    <source>
        <dbReference type="EMBL" id="QOZ60661.1"/>
    </source>
</evidence>